<evidence type="ECO:0000256" key="2">
    <source>
        <dbReference type="ARBA" id="ARBA00022692"/>
    </source>
</evidence>
<dbReference type="GO" id="GO:0016020">
    <property type="term" value="C:membrane"/>
    <property type="evidence" value="ECO:0007669"/>
    <property type="project" value="UniProtKB-SubCell"/>
</dbReference>
<comment type="subcellular location">
    <subcellularLocation>
        <location evidence="1">Membrane</location>
        <topology evidence="1">Multi-pass membrane protein</topology>
    </subcellularLocation>
</comment>
<dbReference type="Pfam" id="PF13692">
    <property type="entry name" value="Glyco_trans_1_4"/>
    <property type="match status" value="1"/>
</dbReference>
<proteinExistence type="predicted"/>
<dbReference type="Proteomes" id="UP000316238">
    <property type="component" value="Unassembled WGS sequence"/>
</dbReference>
<gene>
    <name evidence="7" type="ORF">CDV28_12917</name>
</gene>
<feature type="transmembrane region" description="Helical" evidence="5">
    <location>
        <begin position="55"/>
        <end position="78"/>
    </location>
</feature>
<reference evidence="7" key="1">
    <citation type="submission" date="2017-07" db="EMBL/GenBank/DDBJ databases">
        <title>The cable genome - Insights into the physiology and evolution of filamentous bacteria capable of sulfide oxidation via long distance electron transfer.</title>
        <authorList>
            <person name="Thorup C."/>
            <person name="Bjerg J.T."/>
            <person name="Schreiber L."/>
            <person name="Nielsen L.P."/>
            <person name="Kjeldsen K.U."/>
            <person name="Boesen T."/>
            <person name="Boggild A."/>
            <person name="Meysman F."/>
            <person name="Geelhoed J."/>
            <person name="Schramm A."/>
        </authorList>
    </citation>
    <scope>NUCLEOTIDE SEQUENCE [LARGE SCALE GENOMIC DNA]</scope>
    <source>
        <strain evidence="7">GS</strain>
    </source>
</reference>
<protein>
    <submittedName>
        <fullName evidence="7">O-antigen ligase</fullName>
    </submittedName>
</protein>
<evidence type="ECO:0000256" key="4">
    <source>
        <dbReference type="ARBA" id="ARBA00023136"/>
    </source>
</evidence>
<organism evidence="7 8">
    <name type="scientific">Candidatus Electronema aureum</name>
    <dbReference type="NCBI Taxonomy" id="2005002"/>
    <lineage>
        <taxon>Bacteria</taxon>
        <taxon>Pseudomonadati</taxon>
        <taxon>Thermodesulfobacteriota</taxon>
        <taxon>Desulfobulbia</taxon>
        <taxon>Desulfobulbales</taxon>
        <taxon>Desulfobulbaceae</taxon>
        <taxon>Candidatus Electronema</taxon>
    </lineage>
</organism>
<evidence type="ECO:0000259" key="6">
    <source>
        <dbReference type="Pfam" id="PF04932"/>
    </source>
</evidence>
<feature type="domain" description="O-antigen ligase-related" evidence="6">
    <location>
        <begin position="184"/>
        <end position="335"/>
    </location>
</feature>
<evidence type="ECO:0000313" key="8">
    <source>
        <dbReference type="Proteomes" id="UP000316238"/>
    </source>
</evidence>
<feature type="transmembrane region" description="Helical" evidence="5">
    <location>
        <begin position="200"/>
        <end position="217"/>
    </location>
</feature>
<sequence>MSRLRSGAGRANVWLPGLLAFALPLSTSAVSAVALLILLLWLIEGNFLLKLAETLFTPVAATVLGYLALLCLGLLWTANPADGLSVLQSHWKIALLPVFLTAVRHERRAFYLSCFIAGMSAAMLLTFLVWLGLVQYADVSPAHLTPKTFHVVYNPLLAFAIYLTLHKAVWEEPRRRARAGLFALAGLMSVNMFMTEGRTGQAAFFVLLSLFLLQVFGRKRVRAVLLLCLLLPAGIAAGYVASPVFQQRVDLALSEASGFHDNPNTSVGLRLQFCQNALALIRQQPCLGVGTGDFKAAYGLVNQQRSPHCVSTDNPHNQYLLSAALLGLPGLLILLLVFFLMLRQARSEQEDSLCRARFAFPLFFAVIMLAESYLKVYQTAFLFALMTAVLYKKKPLPQAEGRSWLILSYRANIPGSACSQHLDDRLPHLQAQGIEPVLLTGPAGLAHPTWRHFRTVSLAPSGLRFELRHYLRRRLRHRWQFKLVETLLLLPVLPFYLLEKIVVNLESEWSWGLLASLRGLLLCRQLRPELVYSTGGSASAHVAGLLIKRWTGIRWIAETQDPLVHDQGWRRSRLALLLYTNLERRICQQADLFVFLVGAALEHCRQRTGGGRLAVVYPGAEPSWFGQQELYSKGGRCSFAHFGSLSGTRNLAVFFQALEQVVSGRPELRGRAQVDVYGSFDSLSEREMQRLRLHDLVRVHGPVPREEAIARMQQADCLLLVQNIIYFSCETIPSKVYEYLLTGRPILGLLHNNKELAAMLRDSGHRATPADDVQATAAAIAAILDDWAADKLTAAMAVDRPWTVEAAVRKLICLSEGCSSCA</sequence>
<dbReference type="GO" id="GO:0016874">
    <property type="term" value="F:ligase activity"/>
    <property type="evidence" value="ECO:0007669"/>
    <property type="project" value="UniProtKB-KW"/>
</dbReference>
<name>A0A521G001_9BACT</name>
<keyword evidence="3 5" id="KW-1133">Transmembrane helix</keyword>
<dbReference type="PANTHER" id="PTHR37422">
    <property type="entry name" value="TEICHURONIC ACID BIOSYNTHESIS PROTEIN TUAE"/>
    <property type="match status" value="1"/>
</dbReference>
<dbReference type="InterPro" id="IPR051533">
    <property type="entry name" value="WaaL-like"/>
</dbReference>
<keyword evidence="2 5" id="KW-0812">Transmembrane</keyword>
<feature type="transmembrane region" description="Helical" evidence="5">
    <location>
        <begin position="177"/>
        <end position="194"/>
    </location>
</feature>
<dbReference type="AlphaFoldDB" id="A0A521G001"/>
<feature type="transmembrane region" description="Helical" evidence="5">
    <location>
        <begin position="20"/>
        <end position="43"/>
    </location>
</feature>
<accession>A0A521G001</accession>
<dbReference type="PANTHER" id="PTHR37422:SF13">
    <property type="entry name" value="LIPOPOLYSACCHARIDE BIOSYNTHESIS PROTEIN PA4999-RELATED"/>
    <property type="match status" value="1"/>
</dbReference>
<feature type="transmembrane region" description="Helical" evidence="5">
    <location>
        <begin position="148"/>
        <end position="165"/>
    </location>
</feature>
<evidence type="ECO:0000256" key="1">
    <source>
        <dbReference type="ARBA" id="ARBA00004141"/>
    </source>
</evidence>
<dbReference type="Pfam" id="PF04932">
    <property type="entry name" value="Wzy_C"/>
    <property type="match status" value="1"/>
</dbReference>
<evidence type="ECO:0000256" key="5">
    <source>
        <dbReference type="SAM" id="Phobius"/>
    </source>
</evidence>
<feature type="transmembrane region" description="Helical" evidence="5">
    <location>
        <begin position="224"/>
        <end position="245"/>
    </location>
</feature>
<dbReference type="Gene3D" id="3.40.50.2000">
    <property type="entry name" value="Glycogen Phosphorylase B"/>
    <property type="match status" value="2"/>
</dbReference>
<keyword evidence="4 5" id="KW-0472">Membrane</keyword>
<comment type="caution">
    <text evidence="7">The sequence shown here is derived from an EMBL/GenBank/DDBJ whole genome shotgun (WGS) entry which is preliminary data.</text>
</comment>
<keyword evidence="7" id="KW-0436">Ligase</keyword>
<feature type="transmembrane region" description="Helical" evidence="5">
    <location>
        <begin position="110"/>
        <end position="136"/>
    </location>
</feature>
<keyword evidence="8" id="KW-1185">Reference proteome</keyword>
<dbReference type="InterPro" id="IPR007016">
    <property type="entry name" value="O-antigen_ligase-rel_domated"/>
</dbReference>
<feature type="transmembrane region" description="Helical" evidence="5">
    <location>
        <begin position="319"/>
        <end position="342"/>
    </location>
</feature>
<evidence type="ECO:0000313" key="7">
    <source>
        <dbReference type="EMBL" id="TAA74352.1"/>
    </source>
</evidence>
<dbReference type="EMBL" id="NQJD01000029">
    <property type="protein sequence ID" value="TAA74352.1"/>
    <property type="molecule type" value="Genomic_DNA"/>
</dbReference>
<dbReference type="SUPFAM" id="SSF53756">
    <property type="entry name" value="UDP-Glycosyltransferase/glycogen phosphorylase"/>
    <property type="match status" value="1"/>
</dbReference>
<evidence type="ECO:0000256" key="3">
    <source>
        <dbReference type="ARBA" id="ARBA00022989"/>
    </source>
</evidence>